<organism evidence="1 2">
    <name type="scientific">Aspergillus keveii</name>
    <dbReference type="NCBI Taxonomy" id="714993"/>
    <lineage>
        <taxon>Eukaryota</taxon>
        <taxon>Fungi</taxon>
        <taxon>Dikarya</taxon>
        <taxon>Ascomycota</taxon>
        <taxon>Pezizomycotina</taxon>
        <taxon>Eurotiomycetes</taxon>
        <taxon>Eurotiomycetidae</taxon>
        <taxon>Eurotiales</taxon>
        <taxon>Aspergillaceae</taxon>
        <taxon>Aspergillus</taxon>
        <taxon>Aspergillus subgen. Nidulantes</taxon>
    </lineage>
</organism>
<comment type="caution">
    <text evidence="1">The sequence shown here is derived from an EMBL/GenBank/DDBJ whole genome shotgun (WGS) entry which is preliminary data.</text>
</comment>
<dbReference type="SUPFAM" id="SSF81383">
    <property type="entry name" value="F-box domain"/>
    <property type="match status" value="1"/>
</dbReference>
<accession>A0ABR4FYT4</accession>
<dbReference type="CDD" id="cd09917">
    <property type="entry name" value="F-box_SF"/>
    <property type="match status" value="1"/>
</dbReference>
<evidence type="ECO:0008006" key="3">
    <source>
        <dbReference type="Google" id="ProtNLM"/>
    </source>
</evidence>
<gene>
    <name evidence="1" type="ORF">BJX66DRAFT_264408</name>
</gene>
<dbReference type="Proteomes" id="UP001610563">
    <property type="component" value="Unassembled WGS sequence"/>
</dbReference>
<sequence length="475" mass="54336">MTSCDPFQRLSFETAAHILHYLDPPTVVCCERVSKGWRDFIPAWIISSGFSSNFREQSRVTVADPGQRVPRFKELAAVEANLSSGKPTTVRKIEARDGLLVAGNYAVWRTAGDMYWQRLNFTANGTLFPVNKIWCDPPPHRCWSFLLNADGYLVVERRELDPRYPNMSIDVYSLEENRKLHTLNEPDGLDPRIKGVPVAVGAQRIYFLLRNAIHAYDLFTGVQLYSTPFTGKSHMVGAGPAVMRDHYSRNYTTYFPLLNDGQRELLPILWNRAIQTINGEDGTLVQEMAVDCWRFPYIAVARNQKEFAVVSVRNEPKIAMEMRVQRFSLGSDGLFAESVDPVQHVFLDFPYTGHNIVAIDPFRHLVAIPSLARYIPEISSLVPGDFESVFVPDDPNDTRGIEPLCRGTVYEITLPPKYAHHKNRRLIVPNDDYSAREMLFVDGDRLLYRTKHDGARPDTYYIFDFRLRTRGRPRS</sequence>
<reference evidence="1 2" key="1">
    <citation type="submission" date="2024-07" db="EMBL/GenBank/DDBJ databases">
        <title>Section-level genome sequencing and comparative genomics of Aspergillus sections Usti and Cavernicolus.</title>
        <authorList>
            <consortium name="Lawrence Berkeley National Laboratory"/>
            <person name="Nybo J.L."/>
            <person name="Vesth T.C."/>
            <person name="Theobald S."/>
            <person name="Frisvad J.C."/>
            <person name="Larsen T.O."/>
            <person name="Kjaerboelling I."/>
            <person name="Rothschild-Mancinelli K."/>
            <person name="Lyhne E.K."/>
            <person name="Kogle M.E."/>
            <person name="Barry K."/>
            <person name="Clum A."/>
            <person name="Na H."/>
            <person name="Ledsgaard L."/>
            <person name="Lin J."/>
            <person name="Lipzen A."/>
            <person name="Kuo A."/>
            <person name="Riley R."/>
            <person name="Mondo S."/>
            <person name="Labutti K."/>
            <person name="Haridas S."/>
            <person name="Pangalinan J."/>
            <person name="Salamov A.A."/>
            <person name="Simmons B.A."/>
            <person name="Magnuson J.K."/>
            <person name="Chen J."/>
            <person name="Drula E."/>
            <person name="Henrissat B."/>
            <person name="Wiebenga A."/>
            <person name="Lubbers R.J."/>
            <person name="Gomes A.C."/>
            <person name="Makela M.R."/>
            <person name="Stajich J."/>
            <person name="Grigoriev I.V."/>
            <person name="Mortensen U.H."/>
            <person name="De Vries R.P."/>
            <person name="Baker S.E."/>
            <person name="Andersen M.R."/>
        </authorList>
    </citation>
    <scope>NUCLEOTIDE SEQUENCE [LARGE SCALE GENOMIC DNA]</scope>
    <source>
        <strain evidence="1 2">CBS 209.92</strain>
    </source>
</reference>
<name>A0ABR4FYT4_9EURO</name>
<dbReference type="Gene3D" id="1.20.1280.50">
    <property type="match status" value="1"/>
</dbReference>
<dbReference type="EMBL" id="JBFTWV010000084">
    <property type="protein sequence ID" value="KAL2788142.1"/>
    <property type="molecule type" value="Genomic_DNA"/>
</dbReference>
<keyword evidence="2" id="KW-1185">Reference proteome</keyword>
<evidence type="ECO:0000313" key="1">
    <source>
        <dbReference type="EMBL" id="KAL2788142.1"/>
    </source>
</evidence>
<evidence type="ECO:0000313" key="2">
    <source>
        <dbReference type="Proteomes" id="UP001610563"/>
    </source>
</evidence>
<dbReference type="InterPro" id="IPR036047">
    <property type="entry name" value="F-box-like_dom_sf"/>
</dbReference>
<proteinExistence type="predicted"/>
<protein>
    <recommendedName>
        <fullName evidence="3">F-box domain-containing protein</fullName>
    </recommendedName>
</protein>